<organism evidence="2 3">
    <name type="scientific">Oculimacula yallundae</name>
    <dbReference type="NCBI Taxonomy" id="86028"/>
    <lineage>
        <taxon>Eukaryota</taxon>
        <taxon>Fungi</taxon>
        <taxon>Dikarya</taxon>
        <taxon>Ascomycota</taxon>
        <taxon>Pezizomycotina</taxon>
        <taxon>Leotiomycetes</taxon>
        <taxon>Helotiales</taxon>
        <taxon>Ploettnerulaceae</taxon>
        <taxon>Oculimacula</taxon>
    </lineage>
</organism>
<gene>
    <name evidence="2" type="ORF">VTL71DRAFT_6293</name>
</gene>
<feature type="domain" description="2EXR" evidence="1">
    <location>
        <begin position="7"/>
        <end position="131"/>
    </location>
</feature>
<dbReference type="Proteomes" id="UP001595075">
    <property type="component" value="Unassembled WGS sequence"/>
</dbReference>
<evidence type="ECO:0000313" key="3">
    <source>
        <dbReference type="Proteomes" id="UP001595075"/>
    </source>
</evidence>
<dbReference type="Pfam" id="PF20150">
    <property type="entry name" value="2EXR"/>
    <property type="match status" value="1"/>
</dbReference>
<dbReference type="EMBL" id="JAZHXI010000017">
    <property type="protein sequence ID" value="KAL2062027.1"/>
    <property type="molecule type" value="Genomic_DNA"/>
</dbReference>
<sequence>MITLTSFPSFPLLPTELQLKIFHHASNASPRVLDIWTSFQKRETGNTIFYIQHYESEVSPSSRVAPALLSVSKAARSECLKCYSMEFVCEMTITGSGDRDGECEDNEEEVVKAEKFSTPPRMWINFNIDVLVPRGFWNIVSFPDFASRVYGRMRCVALDVEGAFWKDNLRDYCRMKCWALNGVEEVLLYSSSKSSERDLWRRNEHLDSFRQRETGKRELRFSPLLEETSDEERKIGTEDLTCEIEILRSVERLLGKVFDAIEGEEPKDGDEDFMPVRKAEFVSMELTTKAEFRRPVIKLMRFDSWTPEDYA</sequence>
<evidence type="ECO:0000259" key="1">
    <source>
        <dbReference type="Pfam" id="PF20150"/>
    </source>
</evidence>
<dbReference type="PANTHER" id="PTHR35910">
    <property type="entry name" value="2EXR DOMAIN-CONTAINING PROTEIN"/>
    <property type="match status" value="1"/>
</dbReference>
<dbReference type="PANTHER" id="PTHR35910:SF1">
    <property type="entry name" value="2EXR DOMAIN-CONTAINING PROTEIN"/>
    <property type="match status" value="1"/>
</dbReference>
<comment type="caution">
    <text evidence="2">The sequence shown here is derived from an EMBL/GenBank/DDBJ whole genome shotgun (WGS) entry which is preliminary data.</text>
</comment>
<proteinExistence type="predicted"/>
<dbReference type="InterPro" id="IPR045518">
    <property type="entry name" value="2EXR"/>
</dbReference>
<name>A0ABR4BXF9_9HELO</name>
<accession>A0ABR4BXF9</accession>
<keyword evidence="3" id="KW-1185">Reference proteome</keyword>
<reference evidence="2 3" key="1">
    <citation type="journal article" date="2024" name="Commun. Biol.">
        <title>Comparative genomic analysis of thermophilic fungi reveals convergent evolutionary adaptations and gene losses.</title>
        <authorList>
            <person name="Steindorff A.S."/>
            <person name="Aguilar-Pontes M.V."/>
            <person name="Robinson A.J."/>
            <person name="Andreopoulos B."/>
            <person name="LaButti K."/>
            <person name="Kuo A."/>
            <person name="Mondo S."/>
            <person name="Riley R."/>
            <person name="Otillar R."/>
            <person name="Haridas S."/>
            <person name="Lipzen A."/>
            <person name="Grimwood J."/>
            <person name="Schmutz J."/>
            <person name="Clum A."/>
            <person name="Reid I.D."/>
            <person name="Moisan M.C."/>
            <person name="Butler G."/>
            <person name="Nguyen T.T.M."/>
            <person name="Dewar K."/>
            <person name="Conant G."/>
            <person name="Drula E."/>
            <person name="Henrissat B."/>
            <person name="Hansel C."/>
            <person name="Singer S."/>
            <person name="Hutchinson M.I."/>
            <person name="de Vries R.P."/>
            <person name="Natvig D.O."/>
            <person name="Powell A.J."/>
            <person name="Tsang A."/>
            <person name="Grigoriev I.V."/>
        </authorList>
    </citation>
    <scope>NUCLEOTIDE SEQUENCE [LARGE SCALE GENOMIC DNA]</scope>
    <source>
        <strain evidence="2 3">CBS 494.80</strain>
    </source>
</reference>
<evidence type="ECO:0000313" key="2">
    <source>
        <dbReference type="EMBL" id="KAL2062027.1"/>
    </source>
</evidence>
<protein>
    <recommendedName>
        <fullName evidence="1">2EXR domain-containing protein</fullName>
    </recommendedName>
</protein>